<protein>
    <submittedName>
        <fullName evidence="3">Uncharacterized protein</fullName>
    </submittedName>
</protein>
<feature type="region of interest" description="Disordered" evidence="2">
    <location>
        <begin position="59"/>
        <end position="82"/>
    </location>
</feature>
<keyword evidence="4" id="KW-1185">Reference proteome</keyword>
<sequence>MLDDSRYRLLESRLEETVQQSMNIKEEKISTLDKKLQESKALNVALRAELTTAHKTVNALSQKQEEQKNTSRQFSDGDRSQGSATAELLRIKDHLIDVEKSNASLQTESSLLKDQIKQLENQNISLNNQMVALQLHTLLSECVSDGPECCAARSSHSLGDGGRVVAATV</sequence>
<accession>A0AAV6RNN3</accession>
<name>A0AAV6RNN3_SOLSE</name>
<evidence type="ECO:0000256" key="1">
    <source>
        <dbReference type="SAM" id="Coils"/>
    </source>
</evidence>
<dbReference type="AlphaFoldDB" id="A0AAV6RNN3"/>
<proteinExistence type="predicted"/>
<gene>
    <name evidence="3" type="ORF">JOB18_046874</name>
</gene>
<feature type="coiled-coil region" evidence="1">
    <location>
        <begin position="102"/>
        <end position="136"/>
    </location>
</feature>
<feature type="compositionally biased region" description="Basic and acidic residues" evidence="2">
    <location>
        <begin position="63"/>
        <end position="79"/>
    </location>
</feature>
<keyword evidence="1" id="KW-0175">Coiled coil</keyword>
<organism evidence="3 4">
    <name type="scientific">Solea senegalensis</name>
    <name type="common">Senegalese sole</name>
    <dbReference type="NCBI Taxonomy" id="28829"/>
    <lineage>
        <taxon>Eukaryota</taxon>
        <taxon>Metazoa</taxon>
        <taxon>Chordata</taxon>
        <taxon>Craniata</taxon>
        <taxon>Vertebrata</taxon>
        <taxon>Euteleostomi</taxon>
        <taxon>Actinopterygii</taxon>
        <taxon>Neopterygii</taxon>
        <taxon>Teleostei</taxon>
        <taxon>Neoteleostei</taxon>
        <taxon>Acanthomorphata</taxon>
        <taxon>Carangaria</taxon>
        <taxon>Pleuronectiformes</taxon>
        <taxon>Pleuronectoidei</taxon>
        <taxon>Soleidae</taxon>
        <taxon>Solea</taxon>
    </lineage>
</organism>
<reference evidence="3 4" key="1">
    <citation type="journal article" date="2021" name="Sci. Rep.">
        <title>Chromosome anchoring in Senegalese sole (Solea senegalensis) reveals sex-associated markers and genome rearrangements in flatfish.</title>
        <authorList>
            <person name="Guerrero-Cozar I."/>
            <person name="Gomez-Garrido J."/>
            <person name="Berbel C."/>
            <person name="Martinez-Blanch J.F."/>
            <person name="Alioto T."/>
            <person name="Claros M.G."/>
            <person name="Gagnaire P.A."/>
            <person name="Manchado M."/>
        </authorList>
    </citation>
    <scope>NUCLEOTIDE SEQUENCE [LARGE SCALE GENOMIC DNA]</scope>
    <source>
        <strain evidence="3">Sse05_10M</strain>
    </source>
</reference>
<dbReference type="Proteomes" id="UP000693946">
    <property type="component" value="Linkage Group LG19"/>
</dbReference>
<comment type="caution">
    <text evidence="3">The sequence shown here is derived from an EMBL/GenBank/DDBJ whole genome shotgun (WGS) entry which is preliminary data.</text>
</comment>
<evidence type="ECO:0000256" key="2">
    <source>
        <dbReference type="SAM" id="MobiDB-lite"/>
    </source>
</evidence>
<evidence type="ECO:0000313" key="4">
    <source>
        <dbReference type="Proteomes" id="UP000693946"/>
    </source>
</evidence>
<evidence type="ECO:0000313" key="3">
    <source>
        <dbReference type="EMBL" id="KAG7506119.1"/>
    </source>
</evidence>
<dbReference type="EMBL" id="JAGKHQ010000011">
    <property type="protein sequence ID" value="KAG7506119.1"/>
    <property type="molecule type" value="Genomic_DNA"/>
</dbReference>